<keyword evidence="11 19" id="KW-0460">Magnesium</keyword>
<evidence type="ECO:0000256" key="16">
    <source>
        <dbReference type="ARBA" id="ARBA00032853"/>
    </source>
</evidence>
<feature type="transmembrane region" description="Helical" evidence="19">
    <location>
        <begin position="105"/>
        <end position="126"/>
    </location>
</feature>
<dbReference type="EC" id="2.7.8.26" evidence="5 19"/>
<dbReference type="EMBL" id="CP011770">
    <property type="protein sequence ID" value="AKM09983.1"/>
    <property type="molecule type" value="Genomic_DNA"/>
</dbReference>
<evidence type="ECO:0000313" key="20">
    <source>
        <dbReference type="EMBL" id="AKM09983.1"/>
    </source>
</evidence>
<evidence type="ECO:0000256" key="1">
    <source>
        <dbReference type="ARBA" id="ARBA00001946"/>
    </source>
</evidence>
<evidence type="ECO:0000256" key="2">
    <source>
        <dbReference type="ARBA" id="ARBA00004651"/>
    </source>
</evidence>
<name>A0A0G3XHV8_9SPHN</name>
<evidence type="ECO:0000256" key="8">
    <source>
        <dbReference type="ARBA" id="ARBA00022573"/>
    </source>
</evidence>
<evidence type="ECO:0000256" key="14">
    <source>
        <dbReference type="ARBA" id="ARBA00025228"/>
    </source>
</evidence>
<evidence type="ECO:0000256" key="11">
    <source>
        <dbReference type="ARBA" id="ARBA00022842"/>
    </source>
</evidence>
<dbReference type="PANTHER" id="PTHR34148:SF1">
    <property type="entry name" value="ADENOSYLCOBINAMIDE-GDP RIBAZOLETRANSFERASE"/>
    <property type="match status" value="1"/>
</dbReference>
<evidence type="ECO:0000256" key="9">
    <source>
        <dbReference type="ARBA" id="ARBA00022679"/>
    </source>
</evidence>
<feature type="transmembrane region" description="Helical" evidence="19">
    <location>
        <begin position="174"/>
        <end position="204"/>
    </location>
</feature>
<feature type="transmembrane region" description="Helical" evidence="19">
    <location>
        <begin position="57"/>
        <end position="76"/>
    </location>
</feature>
<evidence type="ECO:0000256" key="4">
    <source>
        <dbReference type="ARBA" id="ARBA00010561"/>
    </source>
</evidence>
<dbReference type="RefSeq" id="WP_047820663.1">
    <property type="nucleotide sequence ID" value="NZ_CP011770.1"/>
</dbReference>
<evidence type="ECO:0000256" key="7">
    <source>
        <dbReference type="ARBA" id="ARBA00022475"/>
    </source>
</evidence>
<dbReference type="NCBIfam" id="TIGR00317">
    <property type="entry name" value="cobS"/>
    <property type="match status" value="1"/>
</dbReference>
<dbReference type="PANTHER" id="PTHR34148">
    <property type="entry name" value="ADENOSYLCOBINAMIDE-GDP RIBAZOLETRANSFERASE"/>
    <property type="match status" value="1"/>
</dbReference>
<keyword evidence="10 19" id="KW-0812">Transmembrane</keyword>
<keyword evidence="9 19" id="KW-0808">Transferase</keyword>
<comment type="catalytic activity">
    <reaction evidence="17 19">
        <text>alpha-ribazole + adenosylcob(III)inamide-GDP = adenosylcob(III)alamin + GMP + H(+)</text>
        <dbReference type="Rhea" id="RHEA:16049"/>
        <dbReference type="ChEBI" id="CHEBI:10329"/>
        <dbReference type="ChEBI" id="CHEBI:15378"/>
        <dbReference type="ChEBI" id="CHEBI:18408"/>
        <dbReference type="ChEBI" id="CHEBI:58115"/>
        <dbReference type="ChEBI" id="CHEBI:60487"/>
        <dbReference type="EC" id="2.7.8.26"/>
    </reaction>
</comment>
<dbReference type="Pfam" id="PF02654">
    <property type="entry name" value="CobS"/>
    <property type="match status" value="1"/>
</dbReference>
<evidence type="ECO:0000313" key="21">
    <source>
        <dbReference type="Proteomes" id="UP000035287"/>
    </source>
</evidence>
<sequence>MKSLVIAFQFMTRIPLPAVSANTHDAGAAMRWFPVTGAVIGAVVWGAAFAGQSVEPLLAALLGVAAWAAITGSLHLDGLADVADAAGASHKDPTRLSAVMADPHVGSFGVVAITMQLVAKLILLSLIAERGGLWVLPAICCAARIGPLAWALLLPPLHKGMGTMFAAATGWHHLAIWSVLAAAMAWYLPSLVVAIPAIGAWALWCRSRLGGISGDSHGAGIEIVETTLLLAWVAMS</sequence>
<dbReference type="AlphaFoldDB" id="A0A0G3XHV8"/>
<dbReference type="InterPro" id="IPR003805">
    <property type="entry name" value="CobS"/>
</dbReference>
<keyword evidence="21" id="KW-1185">Reference proteome</keyword>
<comment type="similarity">
    <text evidence="4 19">Belongs to the CobS family.</text>
</comment>
<keyword evidence="13 19" id="KW-0472">Membrane</keyword>
<dbReference type="Proteomes" id="UP000035287">
    <property type="component" value="Chromosome"/>
</dbReference>
<feature type="transmembrane region" description="Helical" evidence="19">
    <location>
        <begin position="30"/>
        <end position="50"/>
    </location>
</feature>
<dbReference type="GO" id="GO:0051073">
    <property type="term" value="F:adenosylcobinamide-GDP ribazoletransferase activity"/>
    <property type="evidence" value="ECO:0007669"/>
    <property type="project" value="UniProtKB-UniRule"/>
</dbReference>
<evidence type="ECO:0000256" key="19">
    <source>
        <dbReference type="HAMAP-Rule" id="MF_00719"/>
    </source>
</evidence>
<evidence type="ECO:0000256" key="10">
    <source>
        <dbReference type="ARBA" id="ARBA00022692"/>
    </source>
</evidence>
<dbReference type="PATRIC" id="fig|1348774.3.peg.1749"/>
<evidence type="ECO:0000256" key="13">
    <source>
        <dbReference type="ARBA" id="ARBA00023136"/>
    </source>
</evidence>
<evidence type="ECO:0000256" key="5">
    <source>
        <dbReference type="ARBA" id="ARBA00013200"/>
    </source>
</evidence>
<dbReference type="GO" id="GO:0008818">
    <property type="term" value="F:cobalamin 5'-phosphate synthase activity"/>
    <property type="evidence" value="ECO:0007669"/>
    <property type="project" value="UniProtKB-UniRule"/>
</dbReference>
<dbReference type="KEGG" id="cna:AB433_08340"/>
<proteinExistence type="inferred from homology"/>
<dbReference type="HAMAP" id="MF_00719">
    <property type="entry name" value="CobS"/>
    <property type="match status" value="1"/>
</dbReference>
<evidence type="ECO:0000256" key="6">
    <source>
        <dbReference type="ARBA" id="ARBA00015850"/>
    </source>
</evidence>
<feature type="transmembrane region" description="Helical" evidence="19">
    <location>
        <begin position="133"/>
        <end position="154"/>
    </location>
</feature>
<accession>A0A0G3XHV8</accession>
<evidence type="ECO:0000256" key="15">
    <source>
        <dbReference type="ARBA" id="ARBA00032605"/>
    </source>
</evidence>
<dbReference type="STRING" id="1348774.AB433_08340"/>
<comment type="subcellular location">
    <subcellularLocation>
        <location evidence="2 19">Cell membrane</location>
        <topology evidence="2 19">Multi-pass membrane protein</topology>
    </subcellularLocation>
</comment>
<keyword evidence="12 19" id="KW-1133">Transmembrane helix</keyword>
<comment type="pathway">
    <text evidence="3 19">Cofactor biosynthesis; adenosylcobalamin biosynthesis; adenosylcobalamin from cob(II)yrinate a,c-diamide: step 7/7.</text>
</comment>
<dbReference type="GO" id="GO:0005886">
    <property type="term" value="C:plasma membrane"/>
    <property type="evidence" value="ECO:0007669"/>
    <property type="project" value="UniProtKB-SubCell"/>
</dbReference>
<organism evidence="20 21">
    <name type="scientific">Croceicoccus naphthovorans</name>
    <dbReference type="NCBI Taxonomy" id="1348774"/>
    <lineage>
        <taxon>Bacteria</taxon>
        <taxon>Pseudomonadati</taxon>
        <taxon>Pseudomonadota</taxon>
        <taxon>Alphaproteobacteria</taxon>
        <taxon>Sphingomonadales</taxon>
        <taxon>Erythrobacteraceae</taxon>
        <taxon>Croceicoccus</taxon>
    </lineage>
</organism>
<keyword evidence="8 19" id="KW-0169">Cobalamin biosynthesis</keyword>
<dbReference type="OrthoDB" id="9794626at2"/>
<keyword evidence="7 19" id="KW-1003">Cell membrane</keyword>
<gene>
    <name evidence="19" type="primary">cobS</name>
    <name evidence="20" type="ORF">AB433_08340</name>
</gene>
<protein>
    <recommendedName>
        <fullName evidence="6 19">Adenosylcobinamide-GDP ribazoletransferase</fullName>
        <ecNumber evidence="5 19">2.7.8.26</ecNumber>
    </recommendedName>
    <alternativeName>
        <fullName evidence="16 19">Cobalamin synthase</fullName>
    </alternativeName>
    <alternativeName>
        <fullName evidence="15 19">Cobalamin-5'-phosphate synthase</fullName>
    </alternativeName>
</protein>
<evidence type="ECO:0000256" key="18">
    <source>
        <dbReference type="ARBA" id="ARBA00049504"/>
    </source>
</evidence>
<evidence type="ECO:0000256" key="3">
    <source>
        <dbReference type="ARBA" id="ARBA00004663"/>
    </source>
</evidence>
<comment type="catalytic activity">
    <reaction evidence="18 19">
        <text>alpha-ribazole 5'-phosphate + adenosylcob(III)inamide-GDP = adenosylcob(III)alamin 5'-phosphate + GMP + H(+)</text>
        <dbReference type="Rhea" id="RHEA:23560"/>
        <dbReference type="ChEBI" id="CHEBI:15378"/>
        <dbReference type="ChEBI" id="CHEBI:57918"/>
        <dbReference type="ChEBI" id="CHEBI:58115"/>
        <dbReference type="ChEBI" id="CHEBI:60487"/>
        <dbReference type="ChEBI" id="CHEBI:60493"/>
        <dbReference type="EC" id="2.7.8.26"/>
    </reaction>
</comment>
<evidence type="ECO:0000256" key="17">
    <source>
        <dbReference type="ARBA" id="ARBA00048623"/>
    </source>
</evidence>
<comment type="cofactor">
    <cofactor evidence="1 19">
        <name>Mg(2+)</name>
        <dbReference type="ChEBI" id="CHEBI:18420"/>
    </cofactor>
</comment>
<reference evidence="20 21" key="1">
    <citation type="submission" date="2015-06" db="EMBL/GenBank/DDBJ databases">
        <authorList>
            <person name="Zeng Y."/>
            <person name="Huang Y."/>
        </authorList>
    </citation>
    <scope>NUCLEOTIDE SEQUENCE [LARGE SCALE GENOMIC DNA]</scope>
    <source>
        <strain evidence="20 21">PQ-2</strain>
    </source>
</reference>
<dbReference type="UniPathway" id="UPA00148">
    <property type="reaction ID" value="UER00238"/>
</dbReference>
<comment type="function">
    <text evidence="14 19">Joins adenosylcobinamide-GDP and alpha-ribazole to generate adenosylcobalamin (Ado-cobalamin). Also synthesizes adenosylcobalamin 5'-phosphate from adenosylcobinamide-GDP and alpha-ribazole 5'-phosphate.</text>
</comment>
<evidence type="ECO:0000256" key="12">
    <source>
        <dbReference type="ARBA" id="ARBA00022989"/>
    </source>
</evidence>
<dbReference type="GO" id="GO:0009236">
    <property type="term" value="P:cobalamin biosynthetic process"/>
    <property type="evidence" value="ECO:0007669"/>
    <property type="project" value="UniProtKB-UniRule"/>
</dbReference>